<keyword evidence="3" id="KW-0186">Copper</keyword>
<dbReference type="PANTHER" id="PTHR46594:SF4">
    <property type="entry name" value="P-TYPE CATION-TRANSPORTING ATPASE"/>
    <property type="match status" value="1"/>
</dbReference>
<dbReference type="CDD" id="cd00371">
    <property type="entry name" value="HMA"/>
    <property type="match status" value="1"/>
</dbReference>
<keyword evidence="2" id="KW-0479">Metal-binding</keyword>
<dbReference type="Gene3D" id="3.30.70.100">
    <property type="match status" value="1"/>
</dbReference>
<evidence type="ECO:0000256" key="2">
    <source>
        <dbReference type="ARBA" id="ARBA00022723"/>
    </source>
</evidence>
<dbReference type="InterPro" id="IPR006122">
    <property type="entry name" value="HMA_Cu_ion-bd"/>
</dbReference>
<dbReference type="HOGENOM" id="CLU_134973_10_2_9"/>
<dbReference type="STRING" id="335541.Swol_1697"/>
<dbReference type="InterPro" id="IPR017969">
    <property type="entry name" value="Heavy-metal-associated_CS"/>
</dbReference>
<dbReference type="AlphaFoldDB" id="Q0AWA9"/>
<keyword evidence="6" id="KW-1185">Reference proteome</keyword>
<dbReference type="Pfam" id="PF00403">
    <property type="entry name" value="HMA"/>
    <property type="match status" value="1"/>
</dbReference>
<organism evidence="5 6">
    <name type="scientific">Syntrophomonas wolfei subsp. wolfei (strain DSM 2245B / Goettingen)</name>
    <dbReference type="NCBI Taxonomy" id="335541"/>
    <lineage>
        <taxon>Bacteria</taxon>
        <taxon>Bacillati</taxon>
        <taxon>Bacillota</taxon>
        <taxon>Clostridia</taxon>
        <taxon>Eubacteriales</taxon>
        <taxon>Syntrophomonadaceae</taxon>
        <taxon>Syntrophomonas</taxon>
    </lineage>
</organism>
<dbReference type="PANTHER" id="PTHR46594">
    <property type="entry name" value="P-TYPE CATION-TRANSPORTING ATPASE"/>
    <property type="match status" value="1"/>
</dbReference>
<dbReference type="EMBL" id="CP000448">
    <property type="protein sequence ID" value="ABI68995.1"/>
    <property type="molecule type" value="Genomic_DNA"/>
</dbReference>
<accession>Q0AWA9</accession>
<feature type="domain" description="HMA" evidence="4">
    <location>
        <begin position="2"/>
        <end position="68"/>
    </location>
</feature>
<dbReference type="eggNOG" id="COG2608">
    <property type="taxonomic scope" value="Bacteria"/>
</dbReference>
<evidence type="ECO:0000259" key="4">
    <source>
        <dbReference type="PROSITE" id="PS50846"/>
    </source>
</evidence>
<dbReference type="FunFam" id="3.30.70.100:FF:000005">
    <property type="entry name" value="Copper-exporting P-type ATPase A"/>
    <property type="match status" value="1"/>
</dbReference>
<proteinExistence type="predicted"/>
<name>Q0AWA9_SYNWW</name>
<dbReference type="PROSITE" id="PS01047">
    <property type="entry name" value="HMA_1"/>
    <property type="match status" value="1"/>
</dbReference>
<sequence>MEEVILNVEGMSCNHCKMAVEKSLQSLSGVKKADVDLAAKTVKVAYEPGKLTLKDFEEAVAEAGFELVK</sequence>
<dbReference type="SUPFAM" id="SSF55008">
    <property type="entry name" value="HMA, heavy metal-associated domain"/>
    <property type="match status" value="1"/>
</dbReference>
<dbReference type="InterPro" id="IPR036163">
    <property type="entry name" value="HMA_dom_sf"/>
</dbReference>
<dbReference type="PROSITE" id="PS50846">
    <property type="entry name" value="HMA_2"/>
    <property type="match status" value="1"/>
</dbReference>
<dbReference type="InterPro" id="IPR000428">
    <property type="entry name" value="Cu-bd"/>
</dbReference>
<dbReference type="GO" id="GO:0006825">
    <property type="term" value="P:copper ion transport"/>
    <property type="evidence" value="ECO:0007669"/>
    <property type="project" value="InterPro"/>
</dbReference>
<evidence type="ECO:0000256" key="1">
    <source>
        <dbReference type="ARBA" id="ARBA00015313"/>
    </source>
</evidence>
<evidence type="ECO:0000256" key="3">
    <source>
        <dbReference type="ARBA" id="ARBA00023008"/>
    </source>
</evidence>
<dbReference type="InterPro" id="IPR006121">
    <property type="entry name" value="HMA_dom"/>
</dbReference>
<dbReference type="Proteomes" id="UP000001968">
    <property type="component" value="Chromosome"/>
</dbReference>
<gene>
    <name evidence="5" type="ordered locus">Swol_1697</name>
</gene>
<dbReference type="PRINTS" id="PR00944">
    <property type="entry name" value="CUEXPORT"/>
</dbReference>
<evidence type="ECO:0000313" key="5">
    <source>
        <dbReference type="EMBL" id="ABI68995.1"/>
    </source>
</evidence>
<reference evidence="6" key="1">
    <citation type="journal article" date="2010" name="Environ. Microbiol.">
        <title>The genome of Syntrophomonas wolfei: new insights into syntrophic metabolism and biohydrogen production.</title>
        <authorList>
            <person name="Sieber J.R."/>
            <person name="Sims D.R."/>
            <person name="Han C."/>
            <person name="Kim E."/>
            <person name="Lykidis A."/>
            <person name="Lapidus A.L."/>
            <person name="McDonnald E."/>
            <person name="Rohlin L."/>
            <person name="Culley D.E."/>
            <person name="Gunsalus R."/>
            <person name="McInerney M.J."/>
        </authorList>
    </citation>
    <scope>NUCLEOTIDE SEQUENCE [LARGE SCALE GENOMIC DNA]</scope>
    <source>
        <strain evidence="6">DSM 2245B / Goettingen</strain>
    </source>
</reference>
<dbReference type="KEGG" id="swo:Swol_1697"/>
<dbReference type="GO" id="GO:0005507">
    <property type="term" value="F:copper ion binding"/>
    <property type="evidence" value="ECO:0007669"/>
    <property type="project" value="InterPro"/>
</dbReference>
<dbReference type="NCBIfam" id="TIGR00003">
    <property type="entry name" value="copper ion binding protein"/>
    <property type="match status" value="1"/>
</dbReference>
<protein>
    <recommendedName>
        <fullName evidence="1">Copper chaperone CopZ</fullName>
    </recommendedName>
</protein>
<evidence type="ECO:0000313" key="6">
    <source>
        <dbReference type="Proteomes" id="UP000001968"/>
    </source>
</evidence>